<gene>
    <name evidence="1" type="ORF">MAXJ12_26258</name>
</gene>
<organism evidence="1 2">
    <name type="scientific">Mesorhizobium alhagi CCNWXJ12-2</name>
    <dbReference type="NCBI Taxonomy" id="1107882"/>
    <lineage>
        <taxon>Bacteria</taxon>
        <taxon>Pseudomonadati</taxon>
        <taxon>Pseudomonadota</taxon>
        <taxon>Alphaproteobacteria</taxon>
        <taxon>Hyphomicrobiales</taxon>
        <taxon>Phyllobacteriaceae</taxon>
        <taxon>Allomesorhizobium</taxon>
    </lineage>
</organism>
<evidence type="ECO:0000313" key="2">
    <source>
        <dbReference type="Proteomes" id="UP000003250"/>
    </source>
</evidence>
<sequence length="59" mass="6591">MLAGLNDRLLLFELPQQGVHLGSVRPHDVALVGVRQQRPAICTEEVEAIRLHRLPIASR</sequence>
<keyword evidence="2" id="KW-1185">Reference proteome</keyword>
<evidence type="ECO:0000313" key="1">
    <source>
        <dbReference type="EMBL" id="EHK54229.1"/>
    </source>
</evidence>
<dbReference type="EMBL" id="AHAM01000219">
    <property type="protein sequence ID" value="EHK54229.1"/>
    <property type="molecule type" value="Genomic_DNA"/>
</dbReference>
<name>H0HYH1_9HYPH</name>
<dbReference type="Proteomes" id="UP000003250">
    <property type="component" value="Unassembled WGS sequence"/>
</dbReference>
<dbReference type="AlphaFoldDB" id="H0HYH1"/>
<proteinExistence type="predicted"/>
<protein>
    <submittedName>
        <fullName evidence="1">Uncharacterized protein</fullName>
    </submittedName>
</protein>
<accession>H0HYH1</accession>
<reference evidence="1 2" key="1">
    <citation type="journal article" date="2012" name="J. Bacteriol.">
        <title>Draft Genome Sequence of Mesorhizobium alhagi CCNWXJ12-2T, a Novel Salt-Resistant Species Isolated from the Desert of Northwestern China.</title>
        <authorList>
            <person name="Zhou M."/>
            <person name="Chen W."/>
            <person name="Chen H."/>
            <person name="Wei G."/>
        </authorList>
    </citation>
    <scope>NUCLEOTIDE SEQUENCE [LARGE SCALE GENOMIC DNA]</scope>
    <source>
        <strain evidence="1 2">CCNWXJ12-2</strain>
    </source>
</reference>